<evidence type="ECO:0000259" key="3">
    <source>
        <dbReference type="PROSITE" id="PS51272"/>
    </source>
</evidence>
<dbReference type="Pfam" id="PF00395">
    <property type="entry name" value="SLH"/>
    <property type="match status" value="2"/>
</dbReference>
<dbReference type="PANTHER" id="PTHR43308">
    <property type="entry name" value="OUTER MEMBRANE PROTEIN ALPHA-RELATED"/>
    <property type="match status" value="1"/>
</dbReference>
<dbReference type="RefSeq" id="WP_281816895.1">
    <property type="nucleotide sequence ID" value="NZ_BRLB01000010.1"/>
</dbReference>
<dbReference type="PANTHER" id="PTHR43308:SF5">
    <property type="entry name" value="S-LAYER PROTEIN _ PEPTIDOGLYCAN ENDO-BETA-N-ACETYLGLUCOSAMINIDASE"/>
    <property type="match status" value="1"/>
</dbReference>
<evidence type="ECO:0000313" key="4">
    <source>
        <dbReference type="EMBL" id="GKX30585.1"/>
    </source>
</evidence>
<keyword evidence="1" id="KW-0677">Repeat</keyword>
<feature type="domain" description="SLH" evidence="3">
    <location>
        <begin position="102"/>
        <end position="165"/>
    </location>
</feature>
<sequence length="283" mass="32249">MKKPIILLVVISSLLINTVFVNAANRVIYDFTQYSDTSGEIQLTWKEDNNENIQIISYYLTKDNILEVTYRAGNDVPDGFNKRTIDGINFPVKIILQEQKVDNDVLIDLPDDKTNRYDILNLYNRGIINGYNDNSFKPDSKVTRAEFFAMLVATAGYEIDTDSKSVFSDVNNDFWGKKYIMTLANKGVVSGDGNGLCNPNGEITIGEVLAIIDRTFTFYDQSRDYIKPTVIHWSNDNFINTAKADIVWKSDDFYNPYTPNMKATRLQCATLLSRVLQTNYCLK</sequence>
<feature type="chain" id="PRO_5040995529" description="SLH domain-containing protein" evidence="2">
    <location>
        <begin position="24"/>
        <end position="283"/>
    </location>
</feature>
<name>A0A9W6DFH2_9FIRM</name>
<feature type="signal peptide" evidence="2">
    <location>
        <begin position="1"/>
        <end position="23"/>
    </location>
</feature>
<dbReference type="PROSITE" id="PS51272">
    <property type="entry name" value="SLH"/>
    <property type="match status" value="2"/>
</dbReference>
<gene>
    <name evidence="4" type="ORF">SH1V18_30650</name>
</gene>
<dbReference type="EMBL" id="BRLB01000010">
    <property type="protein sequence ID" value="GKX30585.1"/>
    <property type="molecule type" value="Genomic_DNA"/>
</dbReference>
<comment type="caution">
    <text evidence="4">The sequence shown here is derived from an EMBL/GenBank/DDBJ whole genome shotgun (WGS) entry which is preliminary data.</text>
</comment>
<feature type="domain" description="SLH" evidence="3">
    <location>
        <begin position="167"/>
        <end position="226"/>
    </location>
</feature>
<dbReference type="InterPro" id="IPR001119">
    <property type="entry name" value="SLH_dom"/>
</dbReference>
<keyword evidence="5" id="KW-1185">Reference proteome</keyword>
<keyword evidence="2" id="KW-0732">Signal</keyword>
<dbReference type="Proteomes" id="UP001144256">
    <property type="component" value="Unassembled WGS sequence"/>
</dbReference>
<proteinExistence type="predicted"/>
<protein>
    <recommendedName>
        <fullName evidence="3">SLH domain-containing protein</fullName>
    </recommendedName>
</protein>
<evidence type="ECO:0000256" key="2">
    <source>
        <dbReference type="SAM" id="SignalP"/>
    </source>
</evidence>
<dbReference type="InterPro" id="IPR051465">
    <property type="entry name" value="Cell_Envelope_Struct_Comp"/>
</dbReference>
<accession>A0A9W6DFH2</accession>
<evidence type="ECO:0000313" key="5">
    <source>
        <dbReference type="Proteomes" id="UP001144256"/>
    </source>
</evidence>
<reference evidence="4" key="1">
    <citation type="submission" date="2022-06" db="EMBL/GenBank/DDBJ databases">
        <title>Vallitalea longa sp. nov., an anaerobic bacterium isolated from marine sediment.</title>
        <authorList>
            <person name="Hirano S."/>
            <person name="Terahara T."/>
            <person name="Mori K."/>
            <person name="Hamada M."/>
            <person name="Matsumoto R."/>
            <person name="Kobayashi T."/>
        </authorList>
    </citation>
    <scope>NUCLEOTIDE SEQUENCE</scope>
    <source>
        <strain evidence="4">SH18-1</strain>
    </source>
</reference>
<organism evidence="4 5">
    <name type="scientific">Vallitalea longa</name>
    <dbReference type="NCBI Taxonomy" id="2936439"/>
    <lineage>
        <taxon>Bacteria</taxon>
        <taxon>Bacillati</taxon>
        <taxon>Bacillota</taxon>
        <taxon>Clostridia</taxon>
        <taxon>Lachnospirales</taxon>
        <taxon>Vallitaleaceae</taxon>
        <taxon>Vallitalea</taxon>
    </lineage>
</organism>
<evidence type="ECO:0000256" key="1">
    <source>
        <dbReference type="ARBA" id="ARBA00022737"/>
    </source>
</evidence>
<dbReference type="AlphaFoldDB" id="A0A9W6DFH2"/>